<evidence type="ECO:0000256" key="2">
    <source>
        <dbReference type="ARBA" id="ARBA00023125"/>
    </source>
</evidence>
<dbReference type="Gene3D" id="1.10.260.40">
    <property type="entry name" value="lambda repressor-like DNA-binding domains"/>
    <property type="match status" value="1"/>
</dbReference>
<gene>
    <name evidence="5" type="ORF">EMQ25_02385</name>
</gene>
<keyword evidence="3" id="KW-0804">Transcription</keyword>
<protein>
    <submittedName>
        <fullName evidence="5">LacI family transcriptional regulator</fullName>
    </submittedName>
</protein>
<evidence type="ECO:0000259" key="4">
    <source>
        <dbReference type="PROSITE" id="PS50932"/>
    </source>
</evidence>
<evidence type="ECO:0000313" key="6">
    <source>
        <dbReference type="Proteomes" id="UP000281547"/>
    </source>
</evidence>
<dbReference type="PANTHER" id="PTHR30146:SF109">
    <property type="entry name" value="HTH-TYPE TRANSCRIPTIONAL REGULATOR GALS"/>
    <property type="match status" value="1"/>
</dbReference>
<dbReference type="GO" id="GO:0000976">
    <property type="term" value="F:transcription cis-regulatory region binding"/>
    <property type="evidence" value="ECO:0007669"/>
    <property type="project" value="TreeGrafter"/>
</dbReference>
<dbReference type="InterPro" id="IPR046335">
    <property type="entry name" value="LacI/GalR-like_sensor"/>
</dbReference>
<dbReference type="InterPro" id="IPR028082">
    <property type="entry name" value="Peripla_BP_I"/>
</dbReference>
<reference evidence="5 6" key="1">
    <citation type="journal article" date="2016" name="Int. J. Syst. Evol. Microbiol.">
        <title>Arsenicitalea aurantiaca gen. nov., sp. nov., a new member of the family Hyphomicrobiaceae, isolated from high-arsenic sediment.</title>
        <authorList>
            <person name="Mu Y."/>
            <person name="Zhou L."/>
            <person name="Zeng X.C."/>
            <person name="Liu L."/>
            <person name="Pan Y."/>
            <person name="Chen X."/>
            <person name="Wang J."/>
            <person name="Li S."/>
            <person name="Li W.J."/>
            <person name="Wang Y."/>
        </authorList>
    </citation>
    <scope>NUCLEOTIDE SEQUENCE [LARGE SCALE GENOMIC DNA]</scope>
    <source>
        <strain evidence="5 6">42-50</strain>
    </source>
</reference>
<dbReference type="Gene3D" id="3.40.50.2300">
    <property type="match status" value="2"/>
</dbReference>
<dbReference type="SMART" id="SM00354">
    <property type="entry name" value="HTH_LACI"/>
    <property type="match status" value="1"/>
</dbReference>
<sequence>MATPTIRSVAELAGVSTATVSRALTHPEKLRPDTRRRVLEAVERLGFVPNRQAVDFRRQATKTVILLVRDITNPFYLDIYKGVEEFAFEAGYKVLMGDARYDDARIAHYVDMVRNKQADGLIVMTGWIPEALRQSLPPIVIALQMIADLDLPMVHIDNAAAARLAVEHLIGLGHTRIVNLTGPMHEMIDLERNRGYREALEAAGLPFDPALEIAGNFRLASGQAAMRDLLASGIPFSAIFSNSDEMAVGAITELHASGRRVPEDVSVVGFDDTVFASAVDPGLTTIRQPQHEIGRSAMRMLIGILEDRPAAPGRIELPVELMVRGTTAPAITAPARLRAQ</sequence>
<dbReference type="Pfam" id="PF13377">
    <property type="entry name" value="Peripla_BP_3"/>
    <property type="match status" value="1"/>
</dbReference>
<feature type="domain" description="HTH lacI-type" evidence="4">
    <location>
        <begin position="4"/>
        <end position="58"/>
    </location>
</feature>
<accession>A0A433XL64</accession>
<evidence type="ECO:0000313" key="5">
    <source>
        <dbReference type="EMBL" id="RUT34827.1"/>
    </source>
</evidence>
<organism evidence="5 6">
    <name type="scientific">Arsenicitalea aurantiaca</name>
    <dbReference type="NCBI Taxonomy" id="1783274"/>
    <lineage>
        <taxon>Bacteria</taxon>
        <taxon>Pseudomonadati</taxon>
        <taxon>Pseudomonadota</taxon>
        <taxon>Alphaproteobacteria</taxon>
        <taxon>Hyphomicrobiales</taxon>
        <taxon>Devosiaceae</taxon>
        <taxon>Arsenicitalea</taxon>
    </lineage>
</organism>
<keyword evidence="1" id="KW-0805">Transcription regulation</keyword>
<dbReference type="SUPFAM" id="SSF47413">
    <property type="entry name" value="lambda repressor-like DNA-binding domains"/>
    <property type="match status" value="1"/>
</dbReference>
<dbReference type="OrthoDB" id="5171752at2"/>
<keyword evidence="2" id="KW-0238">DNA-binding</keyword>
<dbReference type="RefSeq" id="WP_127186947.1">
    <property type="nucleotide sequence ID" value="NZ_RZNJ01000001.1"/>
</dbReference>
<dbReference type="SUPFAM" id="SSF53822">
    <property type="entry name" value="Periplasmic binding protein-like I"/>
    <property type="match status" value="1"/>
</dbReference>
<dbReference type="Proteomes" id="UP000281547">
    <property type="component" value="Unassembled WGS sequence"/>
</dbReference>
<proteinExistence type="predicted"/>
<dbReference type="CDD" id="cd01392">
    <property type="entry name" value="HTH_LacI"/>
    <property type="match status" value="1"/>
</dbReference>
<comment type="caution">
    <text evidence="5">The sequence shown here is derived from an EMBL/GenBank/DDBJ whole genome shotgun (WGS) entry which is preliminary data.</text>
</comment>
<dbReference type="EMBL" id="RZNJ01000001">
    <property type="protein sequence ID" value="RUT34827.1"/>
    <property type="molecule type" value="Genomic_DNA"/>
</dbReference>
<keyword evidence="6" id="KW-1185">Reference proteome</keyword>
<dbReference type="InterPro" id="IPR010982">
    <property type="entry name" value="Lambda_DNA-bd_dom_sf"/>
</dbReference>
<evidence type="ECO:0000256" key="3">
    <source>
        <dbReference type="ARBA" id="ARBA00023163"/>
    </source>
</evidence>
<dbReference type="CDD" id="cd06284">
    <property type="entry name" value="PBP1_LacI-like"/>
    <property type="match status" value="1"/>
</dbReference>
<name>A0A433XL64_9HYPH</name>
<dbReference type="InterPro" id="IPR000843">
    <property type="entry name" value="HTH_LacI"/>
</dbReference>
<evidence type="ECO:0000256" key="1">
    <source>
        <dbReference type="ARBA" id="ARBA00023015"/>
    </source>
</evidence>
<dbReference type="GO" id="GO:0003700">
    <property type="term" value="F:DNA-binding transcription factor activity"/>
    <property type="evidence" value="ECO:0007669"/>
    <property type="project" value="TreeGrafter"/>
</dbReference>
<dbReference type="Pfam" id="PF00356">
    <property type="entry name" value="LacI"/>
    <property type="match status" value="1"/>
</dbReference>
<dbReference type="AlphaFoldDB" id="A0A433XL64"/>
<dbReference type="PANTHER" id="PTHR30146">
    <property type="entry name" value="LACI-RELATED TRANSCRIPTIONAL REPRESSOR"/>
    <property type="match status" value="1"/>
</dbReference>
<dbReference type="PROSITE" id="PS50932">
    <property type="entry name" value="HTH_LACI_2"/>
    <property type="match status" value="1"/>
</dbReference>